<dbReference type="InterPro" id="IPR002347">
    <property type="entry name" value="SDR_fam"/>
</dbReference>
<evidence type="ECO:0000256" key="2">
    <source>
        <dbReference type="ARBA" id="ARBA00023002"/>
    </source>
</evidence>
<name>A0ABZ3FJ71_9ACTN</name>
<organism evidence="4 5">
    <name type="scientific">Ammonicoccus fulvus</name>
    <dbReference type="NCBI Taxonomy" id="3138240"/>
    <lineage>
        <taxon>Bacteria</taxon>
        <taxon>Bacillati</taxon>
        <taxon>Actinomycetota</taxon>
        <taxon>Actinomycetes</taxon>
        <taxon>Propionibacteriales</taxon>
        <taxon>Propionibacteriaceae</taxon>
        <taxon>Ammonicoccus</taxon>
    </lineage>
</organism>
<evidence type="ECO:0000256" key="3">
    <source>
        <dbReference type="RuleBase" id="RU000363"/>
    </source>
</evidence>
<dbReference type="SUPFAM" id="SSF51735">
    <property type="entry name" value="NAD(P)-binding Rossmann-fold domains"/>
    <property type="match status" value="1"/>
</dbReference>
<evidence type="ECO:0000313" key="4">
    <source>
        <dbReference type="EMBL" id="XAN06073.1"/>
    </source>
</evidence>
<proteinExistence type="inferred from homology"/>
<dbReference type="Pfam" id="PF00106">
    <property type="entry name" value="adh_short"/>
    <property type="match status" value="1"/>
</dbReference>
<evidence type="ECO:0000313" key="5">
    <source>
        <dbReference type="Proteomes" id="UP001442841"/>
    </source>
</evidence>
<dbReference type="PANTHER" id="PTHR45024">
    <property type="entry name" value="DEHYDROGENASES, SHORT CHAIN"/>
    <property type="match status" value="1"/>
</dbReference>
<reference evidence="4 5" key="1">
    <citation type="submission" date="2024-04" db="EMBL/GenBank/DDBJ databases">
        <title>Isolation of an actinomycete strain from pig manure.</title>
        <authorList>
            <person name="Gong T."/>
            <person name="Yu Z."/>
            <person name="An M."/>
            <person name="Wei C."/>
            <person name="Yang W."/>
            <person name="Liu L."/>
        </authorList>
    </citation>
    <scope>NUCLEOTIDE SEQUENCE [LARGE SCALE GENOMIC DNA]</scope>
    <source>
        <strain evidence="4 5">ZF39</strain>
    </source>
</reference>
<dbReference type="PANTHER" id="PTHR45024:SF2">
    <property type="entry name" value="SCP2 DOMAIN-CONTAINING PROTEIN"/>
    <property type="match status" value="1"/>
</dbReference>
<dbReference type="EMBL" id="CP154795">
    <property type="protein sequence ID" value="XAN06073.1"/>
    <property type="molecule type" value="Genomic_DNA"/>
</dbReference>
<sequence length="289" mass="30307">MTNLDLTGLRVVVTGGGRGLGREICLGFAAAGANLVINDIFVDENGVAAAEQLASDITESGGTAYASDRNIATYAGGTGLIDDAIEQLGGVEVLITMAGNFSPKRFAEAGDEEWDSLSAVHLTGHVSTHRAAARWMIDNQVAGRLITVASRGALFGREVAYAGVKAAVLGLTTSMSVDLAEHCITANSVLPSAETQLFAIPAEMRRFGGMPLSESLDPQRVVSLCHYLASPAADRVTGQFFYVAGDDVCLYELPFVERNRTTFCRSVGGWSAADLATLTDQLAATGGNR</sequence>
<keyword evidence="2" id="KW-0560">Oxidoreductase</keyword>
<gene>
    <name evidence="4" type="ORF">AADG42_01695</name>
</gene>
<protein>
    <submittedName>
        <fullName evidence="4">SDR family NAD(P)-dependent oxidoreductase</fullName>
    </submittedName>
</protein>
<dbReference type="RefSeq" id="WP_425307512.1">
    <property type="nucleotide sequence ID" value="NZ_CP154795.1"/>
</dbReference>
<comment type="similarity">
    <text evidence="1 3">Belongs to the short-chain dehydrogenases/reductases (SDR) family.</text>
</comment>
<dbReference type="PRINTS" id="PR00081">
    <property type="entry name" value="GDHRDH"/>
</dbReference>
<dbReference type="Gene3D" id="3.40.50.720">
    <property type="entry name" value="NAD(P)-binding Rossmann-like Domain"/>
    <property type="match status" value="1"/>
</dbReference>
<keyword evidence="5" id="KW-1185">Reference proteome</keyword>
<dbReference type="InterPro" id="IPR036291">
    <property type="entry name" value="NAD(P)-bd_dom_sf"/>
</dbReference>
<dbReference type="InterPro" id="IPR051687">
    <property type="entry name" value="Peroxisomal_Beta-Oxidation"/>
</dbReference>
<accession>A0ABZ3FJ71</accession>
<evidence type="ECO:0000256" key="1">
    <source>
        <dbReference type="ARBA" id="ARBA00006484"/>
    </source>
</evidence>
<dbReference type="Proteomes" id="UP001442841">
    <property type="component" value="Chromosome"/>
</dbReference>
<dbReference type="PRINTS" id="PR00080">
    <property type="entry name" value="SDRFAMILY"/>
</dbReference>